<dbReference type="Gene3D" id="3.30.70.1450">
    <property type="entry name" value="Regulator of K+ conductance, C-terminal domain"/>
    <property type="match status" value="1"/>
</dbReference>
<dbReference type="InterPro" id="IPR050144">
    <property type="entry name" value="AAE_transporter"/>
</dbReference>
<dbReference type="RefSeq" id="WP_083028995.1">
    <property type="nucleotide sequence ID" value="NZ_AP022618.1"/>
</dbReference>
<dbReference type="Pfam" id="PF02080">
    <property type="entry name" value="TrkA_C"/>
    <property type="match status" value="1"/>
</dbReference>
<organism evidence="1 2">
    <name type="scientific">Mycolicibacterium insubricum</name>
    <dbReference type="NCBI Taxonomy" id="444597"/>
    <lineage>
        <taxon>Bacteria</taxon>
        <taxon>Bacillati</taxon>
        <taxon>Actinomycetota</taxon>
        <taxon>Actinomycetes</taxon>
        <taxon>Mycobacteriales</taxon>
        <taxon>Mycobacteriaceae</taxon>
        <taxon>Mycolicibacterium</taxon>
    </lineage>
</organism>
<dbReference type="InterPro" id="IPR036721">
    <property type="entry name" value="RCK_C_sf"/>
</dbReference>
<dbReference type="InterPro" id="IPR026278">
    <property type="entry name" value="KhtT"/>
</dbReference>
<dbReference type="InterPro" id="IPR006037">
    <property type="entry name" value="RCK_C"/>
</dbReference>
<dbReference type="PIRSF" id="PIRSF005028">
    <property type="entry name" value="KhtT"/>
    <property type="match status" value="1"/>
</dbReference>
<accession>A0A1X0DN58</accession>
<dbReference type="OrthoDB" id="5242677at2"/>
<dbReference type="SUPFAM" id="SSF116726">
    <property type="entry name" value="TrkA C-terminal domain-like"/>
    <property type="match status" value="1"/>
</dbReference>
<dbReference type="Proteomes" id="UP000192801">
    <property type="component" value="Unassembled WGS sequence"/>
</dbReference>
<dbReference type="GO" id="GO:0006813">
    <property type="term" value="P:potassium ion transport"/>
    <property type="evidence" value="ECO:0007669"/>
    <property type="project" value="InterPro"/>
</dbReference>
<dbReference type="PANTHER" id="PTHR30445:SF8">
    <property type="entry name" value="K(+)_H(+) ANTIPORTER SUBUNIT KHTT"/>
    <property type="match status" value="1"/>
</dbReference>
<keyword evidence="2" id="KW-1185">Reference proteome</keyword>
<dbReference type="Pfam" id="PF25991">
    <property type="entry name" value="KhtT_N"/>
    <property type="match status" value="1"/>
</dbReference>
<name>A0A1X0DN58_9MYCO</name>
<dbReference type="AlphaFoldDB" id="A0A1X0DN58"/>
<dbReference type="InterPro" id="IPR058776">
    <property type="entry name" value="KhtT-like_N"/>
</dbReference>
<protein>
    <submittedName>
        <fullName evidence="1">Potassium transporter TrkA</fullName>
    </submittedName>
</protein>
<gene>
    <name evidence="1" type="ORF">BST26_01225</name>
</gene>
<evidence type="ECO:0000313" key="2">
    <source>
        <dbReference type="Proteomes" id="UP000192801"/>
    </source>
</evidence>
<evidence type="ECO:0000313" key="1">
    <source>
        <dbReference type="EMBL" id="ORA73823.1"/>
    </source>
</evidence>
<sequence length="160" mass="17345">MEVREVLLPGIGLCYEFNTADRDRIGVIAKRSGDFEVVRYQRSDPDAAVPIMRLTGEEAEAMAQILGAPRIVDRFSALTSGMTELDASQVRVRPGTPFVDRPLGDTQVRTRTGASIVAIVRDELVLPSPGPSDVLRAGDVLVVIGTDEGLTRVEQILDRG</sequence>
<comment type="caution">
    <text evidence="1">The sequence shown here is derived from an EMBL/GenBank/DDBJ whole genome shotgun (WGS) entry which is preliminary data.</text>
</comment>
<dbReference type="GO" id="GO:0008324">
    <property type="term" value="F:monoatomic cation transmembrane transporter activity"/>
    <property type="evidence" value="ECO:0007669"/>
    <property type="project" value="InterPro"/>
</dbReference>
<dbReference type="STRING" id="444597.BST26_01225"/>
<proteinExistence type="predicted"/>
<dbReference type="PANTHER" id="PTHR30445">
    <property type="entry name" value="K(+)_H(+) ANTIPORTER SUBUNIT KHTT"/>
    <property type="match status" value="1"/>
</dbReference>
<dbReference type="EMBL" id="MVHS01000002">
    <property type="protein sequence ID" value="ORA73823.1"/>
    <property type="molecule type" value="Genomic_DNA"/>
</dbReference>
<reference evidence="1 2" key="1">
    <citation type="submission" date="2016-12" db="EMBL/GenBank/DDBJ databases">
        <title>The new phylogeny of genus Mycobacterium.</title>
        <authorList>
            <person name="Tortoli E."/>
            <person name="Trovato A."/>
            <person name="Cirillo D.M."/>
        </authorList>
    </citation>
    <scope>NUCLEOTIDE SEQUENCE [LARGE SCALE GENOMIC DNA]</scope>
    <source>
        <strain evidence="1 2">DSM 45130</strain>
    </source>
</reference>
<dbReference type="PROSITE" id="PS51202">
    <property type="entry name" value="RCK_C"/>
    <property type="match status" value="1"/>
</dbReference>